<feature type="repeat" description="Filamin" evidence="1">
    <location>
        <begin position="1"/>
        <end position="58"/>
    </location>
</feature>
<dbReference type="PROSITE" id="PS50194">
    <property type="entry name" value="FILAMIN_REPEAT"/>
    <property type="match status" value="1"/>
</dbReference>
<sequence>AGYGNLEIVVNGGRVTSHVSKKSNSKYTASFIPHDVGRHRLDITFNGEKIPHHTWFVE</sequence>
<dbReference type="Proteomes" id="UP000595437">
    <property type="component" value="Chromosome 9"/>
</dbReference>
<feature type="non-terminal residue" evidence="2">
    <location>
        <position position="1"/>
    </location>
</feature>
<feature type="non-terminal residue" evidence="2">
    <location>
        <position position="58"/>
    </location>
</feature>
<reference evidence="3" key="1">
    <citation type="submission" date="2021-01" db="EMBL/GenBank/DDBJ databases">
        <title>Caligus Genome Assembly.</title>
        <authorList>
            <person name="Gallardo-Escarate C."/>
        </authorList>
    </citation>
    <scope>NUCLEOTIDE SEQUENCE [LARGE SCALE GENOMIC DNA]</scope>
</reference>
<evidence type="ECO:0000313" key="2">
    <source>
        <dbReference type="EMBL" id="QQP40276.1"/>
    </source>
</evidence>
<evidence type="ECO:0000256" key="1">
    <source>
        <dbReference type="PROSITE-ProRule" id="PRU00087"/>
    </source>
</evidence>
<dbReference type="InterPro" id="IPR013783">
    <property type="entry name" value="Ig-like_fold"/>
</dbReference>
<dbReference type="SUPFAM" id="SSF81296">
    <property type="entry name" value="E set domains"/>
    <property type="match status" value="1"/>
</dbReference>
<dbReference type="OrthoDB" id="18740at2759"/>
<dbReference type="Gene3D" id="2.60.40.10">
    <property type="entry name" value="Immunoglobulins"/>
    <property type="match status" value="1"/>
</dbReference>
<keyword evidence="3" id="KW-1185">Reference proteome</keyword>
<proteinExistence type="predicted"/>
<organism evidence="2 3">
    <name type="scientific">Caligus rogercresseyi</name>
    <name type="common">Sea louse</name>
    <dbReference type="NCBI Taxonomy" id="217165"/>
    <lineage>
        <taxon>Eukaryota</taxon>
        <taxon>Metazoa</taxon>
        <taxon>Ecdysozoa</taxon>
        <taxon>Arthropoda</taxon>
        <taxon>Crustacea</taxon>
        <taxon>Multicrustacea</taxon>
        <taxon>Hexanauplia</taxon>
        <taxon>Copepoda</taxon>
        <taxon>Siphonostomatoida</taxon>
        <taxon>Caligidae</taxon>
        <taxon>Caligus</taxon>
    </lineage>
</organism>
<accession>A0A7T8GZA2</accession>
<dbReference type="Pfam" id="PF00630">
    <property type="entry name" value="Filamin"/>
    <property type="match status" value="1"/>
</dbReference>
<evidence type="ECO:0000313" key="3">
    <source>
        <dbReference type="Proteomes" id="UP000595437"/>
    </source>
</evidence>
<dbReference type="AlphaFoldDB" id="A0A7T8GZA2"/>
<protein>
    <submittedName>
        <fullName evidence="2">Uncharacterized protein</fullName>
    </submittedName>
</protein>
<name>A0A7T8GZA2_CALRO</name>
<dbReference type="InterPro" id="IPR017868">
    <property type="entry name" value="Filamin/ABP280_repeat-like"/>
</dbReference>
<dbReference type="EMBL" id="CP045898">
    <property type="protein sequence ID" value="QQP40276.1"/>
    <property type="molecule type" value="Genomic_DNA"/>
</dbReference>
<dbReference type="InterPro" id="IPR014756">
    <property type="entry name" value="Ig_E-set"/>
</dbReference>
<gene>
    <name evidence="2" type="ORF">FKW44_014265</name>
</gene>